<comment type="caution">
    <text evidence="1">The sequence shown here is derived from an EMBL/GenBank/DDBJ whole genome shotgun (WGS) entry which is preliminary data.</text>
</comment>
<proteinExistence type="predicted"/>
<keyword evidence="2" id="KW-1185">Reference proteome</keyword>
<evidence type="ECO:0000313" key="1">
    <source>
        <dbReference type="EMBL" id="KAH7944993.1"/>
    </source>
</evidence>
<sequence length="163" mass="19212">MRFRYYTTKRSSYHQRWNPASGNCIDRDLLHNNGTQNATIISSPILENAKNYSSINEIQINQRKYVVTTYITPPENTYKGVIHGIPQYAIPEDIERSLVNQRNLNILHARDGRERRYTQRLVQIQVKIRFKVNGWIQTKGPFWIDTEDGKRSRHLSGLLWWPG</sequence>
<gene>
    <name evidence="1" type="ORF">HPB49_004574</name>
</gene>
<reference evidence="1" key="1">
    <citation type="submission" date="2020-05" db="EMBL/GenBank/DDBJ databases">
        <title>Large-scale comparative analyses of tick genomes elucidate their genetic diversity and vector capacities.</title>
        <authorList>
            <person name="Jia N."/>
            <person name="Wang J."/>
            <person name="Shi W."/>
            <person name="Du L."/>
            <person name="Sun Y."/>
            <person name="Zhan W."/>
            <person name="Jiang J."/>
            <person name="Wang Q."/>
            <person name="Zhang B."/>
            <person name="Ji P."/>
            <person name="Sakyi L.B."/>
            <person name="Cui X."/>
            <person name="Yuan T."/>
            <person name="Jiang B."/>
            <person name="Yang W."/>
            <person name="Lam T.T.-Y."/>
            <person name="Chang Q."/>
            <person name="Ding S."/>
            <person name="Wang X."/>
            <person name="Zhu J."/>
            <person name="Ruan X."/>
            <person name="Zhao L."/>
            <person name="Wei J."/>
            <person name="Que T."/>
            <person name="Du C."/>
            <person name="Cheng J."/>
            <person name="Dai P."/>
            <person name="Han X."/>
            <person name="Huang E."/>
            <person name="Gao Y."/>
            <person name="Liu J."/>
            <person name="Shao H."/>
            <person name="Ye R."/>
            <person name="Li L."/>
            <person name="Wei W."/>
            <person name="Wang X."/>
            <person name="Wang C."/>
            <person name="Yang T."/>
            <person name="Huo Q."/>
            <person name="Li W."/>
            <person name="Guo W."/>
            <person name="Chen H."/>
            <person name="Zhou L."/>
            <person name="Ni X."/>
            <person name="Tian J."/>
            <person name="Zhou Y."/>
            <person name="Sheng Y."/>
            <person name="Liu T."/>
            <person name="Pan Y."/>
            <person name="Xia L."/>
            <person name="Li J."/>
            <person name="Zhao F."/>
            <person name="Cao W."/>
        </authorList>
    </citation>
    <scope>NUCLEOTIDE SEQUENCE</scope>
    <source>
        <strain evidence="1">Dsil-2018</strain>
    </source>
</reference>
<dbReference type="EMBL" id="CM023475">
    <property type="protein sequence ID" value="KAH7944993.1"/>
    <property type="molecule type" value="Genomic_DNA"/>
</dbReference>
<evidence type="ECO:0000313" key="2">
    <source>
        <dbReference type="Proteomes" id="UP000821865"/>
    </source>
</evidence>
<organism evidence="1 2">
    <name type="scientific">Dermacentor silvarum</name>
    <name type="common">Tick</name>
    <dbReference type="NCBI Taxonomy" id="543639"/>
    <lineage>
        <taxon>Eukaryota</taxon>
        <taxon>Metazoa</taxon>
        <taxon>Ecdysozoa</taxon>
        <taxon>Arthropoda</taxon>
        <taxon>Chelicerata</taxon>
        <taxon>Arachnida</taxon>
        <taxon>Acari</taxon>
        <taxon>Parasitiformes</taxon>
        <taxon>Ixodida</taxon>
        <taxon>Ixodoidea</taxon>
        <taxon>Ixodidae</taxon>
        <taxon>Rhipicephalinae</taxon>
        <taxon>Dermacentor</taxon>
    </lineage>
</organism>
<protein>
    <submittedName>
        <fullName evidence="1">Uncharacterized protein</fullName>
    </submittedName>
</protein>
<accession>A0ACB8CJA3</accession>
<name>A0ACB8CJA3_DERSI</name>
<dbReference type="Proteomes" id="UP000821865">
    <property type="component" value="Chromosome 6"/>
</dbReference>